<accession>A0A5J4PRA4</accession>
<protein>
    <submittedName>
        <fullName evidence="1">Uncharacterized protein</fullName>
    </submittedName>
</protein>
<dbReference type="EMBL" id="SNRY01006949">
    <property type="protein sequence ID" value="KAA6311421.1"/>
    <property type="molecule type" value="Genomic_DNA"/>
</dbReference>
<dbReference type="PANTHER" id="PTHR40616:SF1">
    <property type="entry name" value="LINALOOL DEHYDRATASE_ISOMERASE DOMAIN-CONTAINING PROTEIN"/>
    <property type="match status" value="1"/>
</dbReference>
<name>A0A5J4PRA4_9ZZZZ</name>
<proteinExistence type="predicted"/>
<reference evidence="1" key="1">
    <citation type="submission" date="2019-03" db="EMBL/GenBank/DDBJ databases">
        <title>Single cell metagenomics reveals metabolic interactions within the superorganism composed of flagellate Streblomastix strix and complex community of Bacteroidetes bacteria on its surface.</title>
        <authorList>
            <person name="Treitli S.C."/>
            <person name="Kolisko M."/>
            <person name="Husnik F."/>
            <person name="Keeling P."/>
            <person name="Hampl V."/>
        </authorList>
    </citation>
    <scope>NUCLEOTIDE SEQUENCE</scope>
    <source>
        <strain evidence="1">STM</strain>
    </source>
</reference>
<comment type="caution">
    <text evidence="1">The sequence shown here is derived from an EMBL/GenBank/DDBJ whole genome shotgun (WGS) entry which is preliminary data.</text>
</comment>
<gene>
    <name evidence="1" type="ORF">EZS27_037446</name>
</gene>
<dbReference type="PANTHER" id="PTHR40616">
    <property type="entry name" value="LINALOOL DEHYDRATASE_ISOMERASE DOMAIN-CONTAINING PROTEIN"/>
    <property type="match status" value="1"/>
</dbReference>
<sequence length="275" mass="32007">MQFIPARLDKEEIEYLKKNLAEKERCYDKDKQMLWRVINEKHYHSDLDSGAVVHETRSSLEYAVALMFTNAPDNIRRGRDIIKTVLPMQEKDPDQPFCGVWPYYPEDPLAGRQAPVDYNWADFMAIPLIDVIINFSDHIDNNLKEQIKDALILAAHSIKKRNVQGDYTNICIMGTYVCYIVGDLYDLPEISDYARKKLSYFYNYTKDNKGFTEYNSPTYTVVARNISFKPHETKTIKVKVLDGKANAENKYPLEVRFDAGNDGFAVHWKDLFDTY</sequence>
<organism evidence="1">
    <name type="scientific">termite gut metagenome</name>
    <dbReference type="NCBI Taxonomy" id="433724"/>
    <lineage>
        <taxon>unclassified sequences</taxon>
        <taxon>metagenomes</taxon>
        <taxon>organismal metagenomes</taxon>
    </lineage>
</organism>
<dbReference type="AlphaFoldDB" id="A0A5J4PRA4"/>
<evidence type="ECO:0000313" key="1">
    <source>
        <dbReference type="EMBL" id="KAA6311421.1"/>
    </source>
</evidence>